<dbReference type="EnsemblPlants" id="Kaladp0040s0540.1.v1.1">
    <property type="protein sequence ID" value="Kaladp0040s0540.1.v1.1"/>
    <property type="gene ID" value="Kaladp0040s0540.v1.1"/>
</dbReference>
<evidence type="ECO:0000256" key="10">
    <source>
        <dbReference type="RuleBase" id="RU369038"/>
    </source>
</evidence>
<evidence type="ECO:0000256" key="8">
    <source>
        <dbReference type="PROSITE-ProRule" id="PRU00108"/>
    </source>
</evidence>
<dbReference type="Gene3D" id="1.10.10.60">
    <property type="entry name" value="Homeodomain-like"/>
    <property type="match status" value="1"/>
</dbReference>
<feature type="region of interest" description="Disordered" evidence="12">
    <location>
        <begin position="43"/>
        <end position="68"/>
    </location>
</feature>
<accession>A0A7N0TNI4</accession>
<keyword evidence="5 10" id="KW-0804">Transcription</keyword>
<evidence type="ECO:0000256" key="9">
    <source>
        <dbReference type="RuleBase" id="RU000682"/>
    </source>
</evidence>
<dbReference type="FunFam" id="1.10.10.60:FF:000241">
    <property type="entry name" value="homeobox-leucine zipper protein ATHB-40"/>
    <property type="match status" value="1"/>
</dbReference>
<name>A0A7N0TNI4_KALFE</name>
<dbReference type="InterPro" id="IPR001356">
    <property type="entry name" value="HD"/>
</dbReference>
<dbReference type="GO" id="GO:0000981">
    <property type="term" value="F:DNA-binding transcription factor activity, RNA polymerase II-specific"/>
    <property type="evidence" value="ECO:0007669"/>
    <property type="project" value="UniProtKB-UniRule"/>
</dbReference>
<dbReference type="GO" id="GO:0005634">
    <property type="term" value="C:nucleus"/>
    <property type="evidence" value="ECO:0007669"/>
    <property type="project" value="UniProtKB-SubCell"/>
</dbReference>
<evidence type="ECO:0000256" key="5">
    <source>
        <dbReference type="ARBA" id="ARBA00023163"/>
    </source>
</evidence>
<comment type="subcellular location">
    <subcellularLocation>
        <location evidence="1 8 9">Nucleus</location>
    </subcellularLocation>
</comment>
<keyword evidence="4 8" id="KW-0371">Homeobox</keyword>
<dbReference type="GO" id="GO:0043565">
    <property type="term" value="F:sequence-specific DNA binding"/>
    <property type="evidence" value="ECO:0007669"/>
    <property type="project" value="TreeGrafter"/>
</dbReference>
<dbReference type="Proteomes" id="UP000594263">
    <property type="component" value="Unplaced"/>
</dbReference>
<feature type="DNA-binding region" description="Homeobox" evidence="8">
    <location>
        <begin position="71"/>
        <end position="130"/>
    </location>
</feature>
<feature type="coiled-coil region" evidence="11">
    <location>
        <begin position="121"/>
        <end position="169"/>
    </location>
</feature>
<evidence type="ECO:0000256" key="3">
    <source>
        <dbReference type="ARBA" id="ARBA00023125"/>
    </source>
</evidence>
<proteinExistence type="inferred from homology"/>
<feature type="domain" description="Homeobox" evidence="13">
    <location>
        <begin position="69"/>
        <end position="129"/>
    </location>
</feature>
<comment type="function">
    <text evidence="10">Transcription factor.</text>
</comment>
<dbReference type="SMART" id="SM00389">
    <property type="entry name" value="HOX"/>
    <property type="match status" value="1"/>
</dbReference>
<keyword evidence="6 8" id="KW-0539">Nucleus</keyword>
<keyword evidence="3 8" id="KW-0238">DNA-binding</keyword>
<evidence type="ECO:0000313" key="15">
    <source>
        <dbReference type="Proteomes" id="UP000594263"/>
    </source>
</evidence>
<dbReference type="PANTHER" id="PTHR24326">
    <property type="entry name" value="HOMEOBOX-LEUCINE ZIPPER PROTEIN"/>
    <property type="match status" value="1"/>
</dbReference>
<feature type="compositionally biased region" description="Basic residues" evidence="12">
    <location>
        <begin position="49"/>
        <end position="60"/>
    </location>
</feature>
<keyword evidence="11" id="KW-0175">Coiled coil</keyword>
<dbReference type="Pfam" id="PF00046">
    <property type="entry name" value="Homeodomain"/>
    <property type="match status" value="1"/>
</dbReference>
<protein>
    <recommendedName>
        <fullName evidence="10">Homeobox-leucine zipper protein</fullName>
    </recommendedName>
    <alternativeName>
        <fullName evidence="10">HD-ZIP protein</fullName>
    </alternativeName>
    <alternativeName>
        <fullName evidence="10">Homeodomain transcription factor</fullName>
    </alternativeName>
</protein>
<dbReference type="PRINTS" id="PR00031">
    <property type="entry name" value="HTHREPRESSR"/>
</dbReference>
<dbReference type="Gramene" id="Kaladp0040s0540.1.v1.1">
    <property type="protein sequence ID" value="Kaladp0040s0540.1.v1.1"/>
    <property type="gene ID" value="Kaladp0040s0540.v1.1"/>
</dbReference>
<evidence type="ECO:0000256" key="4">
    <source>
        <dbReference type="ARBA" id="ARBA00023155"/>
    </source>
</evidence>
<dbReference type="InterPro" id="IPR017970">
    <property type="entry name" value="Homeobox_CS"/>
</dbReference>
<evidence type="ECO:0000256" key="2">
    <source>
        <dbReference type="ARBA" id="ARBA00023015"/>
    </source>
</evidence>
<comment type="similarity">
    <text evidence="7 10">Belongs to the HD-ZIP homeobox family. Class I subfamily.</text>
</comment>
<dbReference type="InterPro" id="IPR000047">
    <property type="entry name" value="HTH_motif"/>
</dbReference>
<dbReference type="PANTHER" id="PTHR24326:SF527">
    <property type="entry name" value="HOMEOBOX-LEUCINE ZIPPER PROTEIN ATHB-40"/>
    <property type="match status" value="1"/>
</dbReference>
<organism evidence="14 15">
    <name type="scientific">Kalanchoe fedtschenkoi</name>
    <name type="common">Lavender scallops</name>
    <name type="synonym">South American air plant</name>
    <dbReference type="NCBI Taxonomy" id="63787"/>
    <lineage>
        <taxon>Eukaryota</taxon>
        <taxon>Viridiplantae</taxon>
        <taxon>Streptophyta</taxon>
        <taxon>Embryophyta</taxon>
        <taxon>Tracheophyta</taxon>
        <taxon>Spermatophyta</taxon>
        <taxon>Magnoliopsida</taxon>
        <taxon>eudicotyledons</taxon>
        <taxon>Gunneridae</taxon>
        <taxon>Pentapetalae</taxon>
        <taxon>Saxifragales</taxon>
        <taxon>Crassulaceae</taxon>
        <taxon>Kalanchoe</taxon>
    </lineage>
</organism>
<dbReference type="AlphaFoldDB" id="A0A7N0TNI4"/>
<evidence type="ECO:0000256" key="1">
    <source>
        <dbReference type="ARBA" id="ARBA00004123"/>
    </source>
</evidence>
<dbReference type="SUPFAM" id="SSF46689">
    <property type="entry name" value="Homeodomain-like"/>
    <property type="match status" value="1"/>
</dbReference>
<evidence type="ECO:0000259" key="13">
    <source>
        <dbReference type="PROSITE" id="PS50071"/>
    </source>
</evidence>
<dbReference type="CDD" id="cd00086">
    <property type="entry name" value="homeodomain"/>
    <property type="match status" value="1"/>
</dbReference>
<evidence type="ECO:0000256" key="12">
    <source>
        <dbReference type="SAM" id="MobiDB-lite"/>
    </source>
</evidence>
<dbReference type="PROSITE" id="PS00027">
    <property type="entry name" value="HOMEOBOX_1"/>
    <property type="match status" value="1"/>
</dbReference>
<dbReference type="InterPro" id="IPR009057">
    <property type="entry name" value="Homeodomain-like_sf"/>
</dbReference>
<dbReference type="GO" id="GO:0009733">
    <property type="term" value="P:response to auxin"/>
    <property type="evidence" value="ECO:0007669"/>
    <property type="project" value="UniProtKB-ARBA"/>
</dbReference>
<dbReference type="InterPro" id="IPR045224">
    <property type="entry name" value="HDZip_class_I_plant"/>
</dbReference>
<evidence type="ECO:0000256" key="6">
    <source>
        <dbReference type="ARBA" id="ARBA00023242"/>
    </source>
</evidence>
<sequence length="225" mass="25423">MISAVKNNRSEVGDDHRLLISQMYDSAGVVYAQIMETTGKQEAAGVGGKKMRRKKRKQKRKEAAACSSEAGLKNKRKLSEEQVSVLEVNFGNEHKLECDRKERLAGELGLDPRQVAVWFQNRRARWKAKKLEEEYSRLKAAHDTLLLHNSQLQSQVMKLEELLEKQARMRLCSEGNSPTSSGSMGAAPFLGLGGFGIIEECLPNEFYTAHQNCAMEMEWPTLYDM</sequence>
<keyword evidence="2 10" id="KW-0805">Transcription regulation</keyword>
<keyword evidence="15" id="KW-1185">Reference proteome</keyword>
<evidence type="ECO:0000256" key="7">
    <source>
        <dbReference type="ARBA" id="ARBA00025748"/>
    </source>
</evidence>
<dbReference type="GO" id="GO:0045893">
    <property type="term" value="P:positive regulation of DNA-templated transcription"/>
    <property type="evidence" value="ECO:0007669"/>
    <property type="project" value="TreeGrafter"/>
</dbReference>
<evidence type="ECO:0000313" key="14">
    <source>
        <dbReference type="EnsemblPlants" id="Kaladp0040s0540.1.v1.1"/>
    </source>
</evidence>
<evidence type="ECO:0000256" key="11">
    <source>
        <dbReference type="SAM" id="Coils"/>
    </source>
</evidence>
<reference evidence="14" key="1">
    <citation type="submission" date="2021-01" db="UniProtKB">
        <authorList>
            <consortium name="EnsemblPlants"/>
        </authorList>
    </citation>
    <scope>IDENTIFICATION</scope>
</reference>
<dbReference type="PROSITE" id="PS50071">
    <property type="entry name" value="HOMEOBOX_2"/>
    <property type="match status" value="1"/>
</dbReference>